<evidence type="ECO:0000313" key="1">
    <source>
        <dbReference type="EMBL" id="MBC5786376.1"/>
    </source>
</evidence>
<dbReference type="RefSeq" id="WP_187079123.1">
    <property type="nucleotide sequence ID" value="NZ_JACORT010000018.1"/>
</dbReference>
<dbReference type="EMBL" id="JACORT010000018">
    <property type="protein sequence ID" value="MBC5786376.1"/>
    <property type="molecule type" value="Genomic_DNA"/>
</dbReference>
<dbReference type="AlphaFoldDB" id="A0A923MWG8"/>
<dbReference type="Proteomes" id="UP000608513">
    <property type="component" value="Unassembled WGS sequence"/>
</dbReference>
<accession>A0A923MWG8</accession>
<evidence type="ECO:0008006" key="3">
    <source>
        <dbReference type="Google" id="ProtNLM"/>
    </source>
</evidence>
<proteinExistence type="predicted"/>
<comment type="caution">
    <text evidence="1">The sequence shown here is derived from an EMBL/GenBank/DDBJ whole genome shotgun (WGS) entry which is preliminary data.</text>
</comment>
<gene>
    <name evidence="1" type="ORF">H8N03_25790</name>
</gene>
<sequence>MRVLFDQGTPAPLRHALIGHSVETAFELGWGTLQNGALIAAAEAEGFEVFVTTDKNLKYQQNLAGRRLAVVVLSTTSWPRIRAVTAKVLEAVESAHPGSFIEVSVE</sequence>
<organism evidence="1 2">
    <name type="scientific">Ramlibacter cellulosilyticus</name>
    <dbReference type="NCBI Taxonomy" id="2764187"/>
    <lineage>
        <taxon>Bacteria</taxon>
        <taxon>Pseudomonadati</taxon>
        <taxon>Pseudomonadota</taxon>
        <taxon>Betaproteobacteria</taxon>
        <taxon>Burkholderiales</taxon>
        <taxon>Comamonadaceae</taxon>
        <taxon>Ramlibacter</taxon>
    </lineage>
</organism>
<protein>
    <recommendedName>
        <fullName evidence="3">DUF5615 domain-containing protein</fullName>
    </recommendedName>
</protein>
<evidence type="ECO:0000313" key="2">
    <source>
        <dbReference type="Proteomes" id="UP000608513"/>
    </source>
</evidence>
<reference evidence="1" key="1">
    <citation type="submission" date="2020-08" db="EMBL/GenBank/DDBJ databases">
        <title>Ramlibacter sp. USB13 16S ribosomal RNA gene genome sequencing and assembly.</title>
        <authorList>
            <person name="Kang M."/>
        </authorList>
    </citation>
    <scope>NUCLEOTIDE SEQUENCE</scope>
    <source>
        <strain evidence="1">USB13</strain>
    </source>
</reference>
<keyword evidence="2" id="KW-1185">Reference proteome</keyword>
<name>A0A923MWG8_9BURK</name>